<dbReference type="InterPro" id="IPR027417">
    <property type="entry name" value="P-loop_NTPase"/>
</dbReference>
<feature type="coiled-coil region" evidence="4">
    <location>
        <begin position="257"/>
        <end position="496"/>
    </location>
</feature>
<comment type="caution">
    <text evidence="5">The sequence shown here is derived from an EMBL/GenBank/DDBJ whole genome shotgun (WGS) entry which is preliminary data.</text>
</comment>
<dbReference type="EMBL" id="DYXE01000055">
    <property type="protein sequence ID" value="HJH49884.1"/>
    <property type="molecule type" value="Genomic_DNA"/>
</dbReference>
<reference evidence="5" key="2">
    <citation type="submission" date="2021-09" db="EMBL/GenBank/DDBJ databases">
        <authorList>
            <person name="Gilroy R."/>
        </authorList>
    </citation>
    <scope>NUCLEOTIDE SEQUENCE</scope>
    <source>
        <strain evidence="5">USAMLcec4-12693</strain>
    </source>
</reference>
<dbReference type="Pfam" id="PF13558">
    <property type="entry name" value="SbcC_Walker_B"/>
    <property type="match status" value="1"/>
</dbReference>
<comment type="similarity">
    <text evidence="1">Belongs to the SMC family. SbcC subfamily.</text>
</comment>
<gene>
    <name evidence="5" type="ORF">K8V39_06435</name>
</gene>
<dbReference type="SUPFAM" id="SSF52540">
    <property type="entry name" value="P-loop containing nucleoside triphosphate hydrolases"/>
    <property type="match status" value="2"/>
</dbReference>
<accession>A0A9D2VXR0</accession>
<dbReference type="PANTHER" id="PTHR32114">
    <property type="entry name" value="ABC TRANSPORTER ABCH.3"/>
    <property type="match status" value="1"/>
</dbReference>
<name>A0A9D2VXR0_9FIRM</name>
<evidence type="ECO:0000256" key="4">
    <source>
        <dbReference type="SAM" id="Coils"/>
    </source>
</evidence>
<dbReference type="Gene3D" id="3.40.50.300">
    <property type="entry name" value="P-loop containing nucleotide triphosphate hydrolases"/>
    <property type="match status" value="2"/>
</dbReference>
<protein>
    <recommendedName>
        <fullName evidence="3">Nuclease SbcCD subunit C</fullName>
    </recommendedName>
</protein>
<evidence type="ECO:0000313" key="5">
    <source>
        <dbReference type="EMBL" id="HJH49884.1"/>
    </source>
</evidence>
<dbReference type="Proteomes" id="UP000813420">
    <property type="component" value="Unassembled WGS sequence"/>
</dbReference>
<proteinExistence type="inferred from homology"/>
<dbReference type="AlphaFoldDB" id="A0A9D2VXR0"/>
<evidence type="ECO:0000313" key="6">
    <source>
        <dbReference type="Proteomes" id="UP000813420"/>
    </source>
</evidence>
<feature type="coiled-coil region" evidence="4">
    <location>
        <begin position="190"/>
        <end position="221"/>
    </location>
</feature>
<organism evidence="5 6">
    <name type="scientific">Merdimonas faecis</name>
    <dbReference type="NCBI Taxonomy" id="1653435"/>
    <lineage>
        <taxon>Bacteria</taxon>
        <taxon>Bacillati</taxon>
        <taxon>Bacillota</taxon>
        <taxon>Clostridia</taxon>
        <taxon>Lachnospirales</taxon>
        <taxon>Lachnospiraceae</taxon>
        <taxon>Merdimonas</taxon>
    </lineage>
</organism>
<dbReference type="RefSeq" id="WP_277272026.1">
    <property type="nucleotide sequence ID" value="NZ_DYXE01000055.1"/>
</dbReference>
<dbReference type="PANTHER" id="PTHR32114:SF2">
    <property type="entry name" value="ABC TRANSPORTER ABCH.3"/>
    <property type="match status" value="1"/>
</dbReference>
<comment type="subunit">
    <text evidence="2">Heterodimer of SbcC and SbcD.</text>
</comment>
<feature type="coiled-coil region" evidence="4">
    <location>
        <begin position="618"/>
        <end position="676"/>
    </location>
</feature>
<evidence type="ECO:0000256" key="3">
    <source>
        <dbReference type="ARBA" id="ARBA00013368"/>
    </source>
</evidence>
<evidence type="ECO:0000256" key="1">
    <source>
        <dbReference type="ARBA" id="ARBA00006930"/>
    </source>
</evidence>
<reference evidence="5" key="1">
    <citation type="journal article" date="2021" name="PeerJ">
        <title>Extensive microbial diversity within the chicken gut microbiome revealed by metagenomics and culture.</title>
        <authorList>
            <person name="Gilroy R."/>
            <person name="Ravi A."/>
            <person name="Getino M."/>
            <person name="Pursley I."/>
            <person name="Horton D.L."/>
            <person name="Alikhan N.F."/>
            <person name="Baker D."/>
            <person name="Gharbi K."/>
            <person name="Hall N."/>
            <person name="Watson M."/>
            <person name="Adriaenssens E.M."/>
            <person name="Foster-Nyarko E."/>
            <person name="Jarju S."/>
            <person name="Secka A."/>
            <person name="Antonio M."/>
            <person name="Oren A."/>
            <person name="Chaudhuri R.R."/>
            <person name="La Ragione R."/>
            <person name="Hildebrand F."/>
            <person name="Pallen M.J."/>
        </authorList>
    </citation>
    <scope>NUCLEOTIDE SEQUENCE</scope>
    <source>
        <strain evidence="5">USAMLcec4-12693</strain>
    </source>
</reference>
<feature type="coiled-coil region" evidence="4">
    <location>
        <begin position="777"/>
        <end position="837"/>
    </location>
</feature>
<sequence length="1047" mass="121929">MRPIRLEMSAFGSYAGRTVIDFSNISGGLFLVTGDTGAGKTTIFDAITYALYDRTSGGRRDGNMMRSQYAKEGADTYVEYTFYYQDQVFQIRRNPEYLRAGKRRGKDGEVRMVREAAKVELIMPDGQVFRGKKRETDQKIIEIMGLTAEQFTQTAMIAQGDFLKLLLAESRERKKIFSRIFQTEVCSRVQEELKKRAGELAARLEENQINVKTELERVENTFHAMERWQELKESEMPSYQEIFQILEEIITEGETKEKEISGQSEKLQKRIRELTEKKEKGETWQRLIESLERETKRREALAEKEEIYQNLERKLDLGRRAEQAARAEQLFEQIKAICEKNKAELQEVKRKLAETEGAGKEAKKGYQEAELEKKRIEEAYGEKIIFLRNALPIYSEVAKLREEEKKTEQKIREKERKEKELEERKKQVAVQKEEAIRIRETCNDAKSRLDILSYQKKELDNRRRQLEALLKRQRELEKKEKDCTESRRILEEKKEVYLSCHRIYEKKYQAFLDGQAGILAQKLEEGIPCPVCGALKHPSPSLLPEELPTEAEVKEAKKLRDDAEEIRNQCAQSYQQAASGYQTLLLVFREEFGKLFPEETGEEKSVIKSGIEESCQRDKELNQKMKRADDDLKQYEKARETEEKLRHIEEQMSADEERLKEEKDQLLLERKEAETAIRTRSRELPETDEREAKEQLKHMEDSVKLAGDKWRKAEEEYRRLAENWNHLRGQEARMQDTWEQNQADRKQRQEEYRQTIAEQGFQDEASYRGAVMMPSEIKEKEQQLMAYRESLKEAAGRIASLEEQLKGKNPVDLKVIAEEMEEARLEYEKTRESELQTYGMNQKNREVLESLKRREQLDGDLRKEYEKVSRLSKTANGTLSGSVKLDFETFVQRQYFRQIIQAANQRLVRMTSGEFLLQCRDIEHLGSQGQAGLDLDIYHMASDSVRDVRTLSGGESFMASLAMALGLSDIVQNTAGAVRIETMFVDEGFGSLDDEAREQAIRVLTELAGERRLVGIISHVNELKEQIDRKLVITKTEHGSKAAWSMD</sequence>
<dbReference type="Pfam" id="PF13555">
    <property type="entry name" value="AAA_29"/>
    <property type="match status" value="1"/>
</dbReference>
<keyword evidence="4" id="KW-0175">Coiled coil</keyword>
<evidence type="ECO:0000256" key="2">
    <source>
        <dbReference type="ARBA" id="ARBA00011322"/>
    </source>
</evidence>
<feature type="coiled-coil region" evidence="4">
    <location>
        <begin position="549"/>
        <end position="576"/>
    </location>
</feature>
<dbReference type="GO" id="GO:0016887">
    <property type="term" value="F:ATP hydrolysis activity"/>
    <property type="evidence" value="ECO:0007669"/>
    <property type="project" value="InterPro"/>
</dbReference>
<dbReference type="GO" id="GO:0006302">
    <property type="term" value="P:double-strand break repair"/>
    <property type="evidence" value="ECO:0007669"/>
    <property type="project" value="InterPro"/>
</dbReference>